<evidence type="ECO:0000313" key="2">
    <source>
        <dbReference type="EMBL" id="KKZ13571.1"/>
    </source>
</evidence>
<name>A0A0G8AWR9_9SYNE</name>
<proteinExistence type="predicted"/>
<feature type="compositionally biased region" description="Basic and acidic residues" evidence="1">
    <location>
        <begin position="49"/>
        <end position="72"/>
    </location>
</feature>
<dbReference type="EMBL" id="JYFQ01000084">
    <property type="protein sequence ID" value="KKZ13571.1"/>
    <property type="molecule type" value="Genomic_DNA"/>
</dbReference>
<comment type="caution">
    <text evidence="2">The sequence shown here is derived from an EMBL/GenBank/DDBJ whole genome shotgun (WGS) entry which is preliminary data.</text>
</comment>
<dbReference type="Proteomes" id="UP000035037">
    <property type="component" value="Unassembled WGS sequence"/>
</dbReference>
<evidence type="ECO:0000313" key="3">
    <source>
        <dbReference type="Proteomes" id="UP000035037"/>
    </source>
</evidence>
<organism evidence="2 3">
    <name type="scientific">Candidatus Synechococcus spongiarum 15L</name>
    <dbReference type="NCBI Taxonomy" id="1608419"/>
    <lineage>
        <taxon>Bacteria</taxon>
        <taxon>Bacillati</taxon>
        <taxon>Cyanobacteriota</taxon>
        <taxon>Cyanophyceae</taxon>
        <taxon>Synechococcales</taxon>
        <taxon>Synechococcaceae</taxon>
        <taxon>Synechococcus</taxon>
    </lineage>
</organism>
<protein>
    <submittedName>
        <fullName evidence="2">Uncharacterized protein</fullName>
    </submittedName>
</protein>
<dbReference type="AlphaFoldDB" id="A0A0G8AWR9"/>
<reference evidence="2 3" key="1">
    <citation type="submission" date="2015-02" db="EMBL/GenBank/DDBJ databases">
        <authorList>
            <person name="Slaby B."/>
            <person name="Hentschel U."/>
        </authorList>
    </citation>
    <scope>NUCLEOTIDE SEQUENCE [LARGE SCALE GENOMIC DNA]</scope>
    <source>
        <strain evidence="2">15L</strain>
    </source>
</reference>
<evidence type="ECO:0000256" key="1">
    <source>
        <dbReference type="SAM" id="MobiDB-lite"/>
    </source>
</evidence>
<reference evidence="2 3" key="2">
    <citation type="submission" date="2015-05" db="EMBL/GenBank/DDBJ databases">
        <title>Lifestyle Evolution in Cyanobacterial Symbionts of Sponges.</title>
        <authorList>
            <person name="Burgsdorf I."/>
            <person name="Slaby B.M."/>
            <person name="Handley K.M."/>
            <person name="Haber M."/>
            <person name="Blom J."/>
            <person name="Marshall C.W."/>
            <person name="Gilbert J.A."/>
            <person name="Hentschel U."/>
            <person name="Steindler L."/>
        </authorList>
    </citation>
    <scope>NUCLEOTIDE SEQUENCE [LARGE SCALE GENOMIC DNA]</scope>
    <source>
        <strain evidence="2">15L</strain>
    </source>
</reference>
<gene>
    <name evidence="2" type="ORF">TQ37_04155</name>
</gene>
<sequence>MFTPRPEAQQPLQTTIEECCGHEQADGGHEQGCPELLKMSQGPLQSLDMEPHCHHKPEGANHDQKYVDHQDPVHPGLACLQQAGELSRQLRLPRELLAP</sequence>
<accession>A0A0G8AWR9</accession>
<feature type="region of interest" description="Disordered" evidence="1">
    <location>
        <begin position="45"/>
        <end position="72"/>
    </location>
</feature>